<keyword evidence="2" id="KW-1185">Reference proteome</keyword>
<dbReference type="Proteomes" id="UP000053820">
    <property type="component" value="Unassembled WGS sequence"/>
</dbReference>
<proteinExistence type="predicted"/>
<dbReference type="HOGENOM" id="CLU_2961071_0_0_1"/>
<reference evidence="1 2" key="1">
    <citation type="submission" date="2014-04" db="EMBL/GenBank/DDBJ databases">
        <title>Evolutionary Origins and Diversification of the Mycorrhizal Mutualists.</title>
        <authorList>
            <consortium name="DOE Joint Genome Institute"/>
            <consortium name="Mycorrhizal Genomics Consortium"/>
            <person name="Kohler A."/>
            <person name="Kuo A."/>
            <person name="Nagy L.G."/>
            <person name="Floudas D."/>
            <person name="Copeland A."/>
            <person name="Barry K.W."/>
            <person name="Cichocki N."/>
            <person name="Veneault-Fourrey C."/>
            <person name="LaButti K."/>
            <person name="Lindquist E.A."/>
            <person name="Lipzen A."/>
            <person name="Lundell T."/>
            <person name="Morin E."/>
            <person name="Murat C."/>
            <person name="Riley R."/>
            <person name="Ohm R."/>
            <person name="Sun H."/>
            <person name="Tunlid A."/>
            <person name="Henrissat B."/>
            <person name="Grigoriev I.V."/>
            <person name="Hibbett D.S."/>
            <person name="Martin F."/>
        </authorList>
    </citation>
    <scope>NUCLEOTIDE SEQUENCE [LARGE SCALE GENOMIC DNA]</scope>
    <source>
        <strain evidence="1 2">MD-312</strain>
    </source>
</reference>
<dbReference type="EMBL" id="KN839966">
    <property type="protein sequence ID" value="KIJ58229.1"/>
    <property type="molecule type" value="Genomic_DNA"/>
</dbReference>
<gene>
    <name evidence="1" type="ORF">HYDPIDRAFT_119784</name>
</gene>
<evidence type="ECO:0000313" key="2">
    <source>
        <dbReference type="Proteomes" id="UP000053820"/>
    </source>
</evidence>
<name>A0A0C9UYZ4_9AGAM</name>
<accession>A0A0C9UYZ4</accession>
<evidence type="ECO:0000313" key="1">
    <source>
        <dbReference type="EMBL" id="KIJ58229.1"/>
    </source>
</evidence>
<dbReference type="PROSITE" id="PS51257">
    <property type="entry name" value="PROKAR_LIPOPROTEIN"/>
    <property type="match status" value="1"/>
</dbReference>
<sequence length="59" mass="6870">MHQTEQRPLTHSCWYPSLCGCMTYHLKRWFDVSLQLSMEIGGSGLESENEYSLDFEISP</sequence>
<protein>
    <submittedName>
        <fullName evidence="1">Uncharacterized protein</fullName>
    </submittedName>
</protein>
<organism evidence="1 2">
    <name type="scientific">Hydnomerulius pinastri MD-312</name>
    <dbReference type="NCBI Taxonomy" id="994086"/>
    <lineage>
        <taxon>Eukaryota</taxon>
        <taxon>Fungi</taxon>
        <taxon>Dikarya</taxon>
        <taxon>Basidiomycota</taxon>
        <taxon>Agaricomycotina</taxon>
        <taxon>Agaricomycetes</taxon>
        <taxon>Agaricomycetidae</taxon>
        <taxon>Boletales</taxon>
        <taxon>Boletales incertae sedis</taxon>
        <taxon>Leucogyrophana</taxon>
    </lineage>
</organism>
<dbReference type="AlphaFoldDB" id="A0A0C9UYZ4"/>